<dbReference type="GO" id="GO:0005829">
    <property type="term" value="C:cytosol"/>
    <property type="evidence" value="ECO:0007669"/>
    <property type="project" value="TreeGrafter"/>
</dbReference>
<dbReference type="Pfam" id="PF07804">
    <property type="entry name" value="HipA_C"/>
    <property type="match status" value="1"/>
</dbReference>
<keyword evidence="2" id="KW-0418">Kinase</keyword>
<feature type="domain" description="HipA-like C-terminal" evidence="3">
    <location>
        <begin position="53"/>
        <end position="294"/>
    </location>
</feature>
<evidence type="ECO:0000256" key="1">
    <source>
        <dbReference type="ARBA" id="ARBA00022679"/>
    </source>
</evidence>
<name>A0A0W8FVZ7_9ZZZZ</name>
<dbReference type="GO" id="GO:0004674">
    <property type="term" value="F:protein serine/threonine kinase activity"/>
    <property type="evidence" value="ECO:0007669"/>
    <property type="project" value="TreeGrafter"/>
</dbReference>
<evidence type="ECO:0000313" key="4">
    <source>
        <dbReference type="EMBL" id="KUG25030.1"/>
    </source>
</evidence>
<reference evidence="4" key="1">
    <citation type="journal article" date="2015" name="Proc. Natl. Acad. Sci. U.S.A.">
        <title>Networks of energetic and metabolic interactions define dynamics in microbial communities.</title>
        <authorList>
            <person name="Embree M."/>
            <person name="Liu J.K."/>
            <person name="Al-Bassam M.M."/>
            <person name="Zengler K."/>
        </authorList>
    </citation>
    <scope>NUCLEOTIDE SEQUENCE</scope>
</reference>
<proteinExistence type="predicted"/>
<dbReference type="InterPro" id="IPR052028">
    <property type="entry name" value="HipA_Ser/Thr_kinase"/>
</dbReference>
<evidence type="ECO:0000259" key="3">
    <source>
        <dbReference type="Pfam" id="PF07804"/>
    </source>
</evidence>
<dbReference type="EMBL" id="LNQE01000781">
    <property type="protein sequence ID" value="KUG25030.1"/>
    <property type="molecule type" value="Genomic_DNA"/>
</dbReference>
<keyword evidence="1" id="KW-0808">Transferase</keyword>
<dbReference type="InterPro" id="IPR012893">
    <property type="entry name" value="HipA-like_C"/>
</dbReference>
<dbReference type="PANTHER" id="PTHR37419:SF1">
    <property type="entry name" value="SERINE_THREONINE-PROTEIN KINASE TOXIN HIPA"/>
    <property type="match status" value="1"/>
</dbReference>
<sequence>MKIDKCPACLKPALDTYCKPCLKKLFDGKKVSHLLRFTRPEFNSAKLERSDRLSISGIQIKHSLKLEIDKLVLTEKDGEYILKPIPGGVYKNLDQVPYNEHLTMQAASQIYKIDTAVNAIIFFADKEPAYISKRFDRMKDGTKTLQEDFAQIAGRTVEMNGQNYKYDFSYEEIAELMKKNVKPYQIEIEKYFRVIIFNYLFSNGDAHLKNFSLYRNEKYGDYILTKFYDLLNTSLHVPGDSDLALDLFKDDFETEAYKAGSKYTKTDFEEFAKRIGINKNRFTKIYDAMLDKTNQVKEMVDASFLRSDLKKVYYESYVSRLERLGH</sequence>
<protein>
    <recommendedName>
        <fullName evidence="3">HipA-like C-terminal domain-containing protein</fullName>
    </recommendedName>
</protein>
<organism evidence="4">
    <name type="scientific">hydrocarbon metagenome</name>
    <dbReference type="NCBI Taxonomy" id="938273"/>
    <lineage>
        <taxon>unclassified sequences</taxon>
        <taxon>metagenomes</taxon>
        <taxon>ecological metagenomes</taxon>
    </lineage>
</organism>
<accession>A0A0W8FVZ7</accession>
<dbReference type="AlphaFoldDB" id="A0A0W8FVZ7"/>
<gene>
    <name evidence="4" type="ORF">ASZ90_005168</name>
</gene>
<dbReference type="Gene3D" id="1.10.1070.20">
    <property type="match status" value="1"/>
</dbReference>
<evidence type="ECO:0000256" key="2">
    <source>
        <dbReference type="ARBA" id="ARBA00022777"/>
    </source>
</evidence>
<dbReference type="PANTHER" id="PTHR37419">
    <property type="entry name" value="SERINE/THREONINE-PROTEIN KINASE TOXIN HIPA"/>
    <property type="match status" value="1"/>
</dbReference>
<comment type="caution">
    <text evidence="4">The sequence shown here is derived from an EMBL/GenBank/DDBJ whole genome shotgun (WGS) entry which is preliminary data.</text>
</comment>